<dbReference type="PROSITE" id="PS00028">
    <property type="entry name" value="ZINC_FINGER_C2H2_1"/>
    <property type="match status" value="1"/>
</dbReference>
<dbReference type="Pfam" id="PF00096">
    <property type="entry name" value="zf-C2H2"/>
    <property type="match status" value="1"/>
</dbReference>
<evidence type="ECO:0000256" key="8">
    <source>
        <dbReference type="ARBA" id="ARBA00023242"/>
    </source>
</evidence>
<gene>
    <name evidence="13" type="ORF">CJ030_MR1G017683</name>
</gene>
<keyword evidence="4 10" id="KW-0863">Zinc-finger</keyword>
<dbReference type="InterPro" id="IPR036236">
    <property type="entry name" value="Znf_C2H2_sf"/>
</dbReference>
<sequence length="334" mass="37518">MTDPYSNFFTGWLNFMPLHPHYSSLHPCSCPSLNSYPPHPYSNNILKHESSIQCEPAIPSAPSSPPPREALPLINNLSPTRHEEHESSSSAIEEEEDKNMDKDDGDETVTVALHIGLPGPSTDPGSRLVSPCADATDMEGVNVISGYPLDRLNQGQYWIPTPSQILIGPTQFSCPVCSKTFNRYNNLQMHMWGHGSQYRKGPHSLKGTQPTAMLRLPCYCCAPGCKHNIEHPRARPLKDFRTLQTHYRRKHGTKPFMCRKCGKAFAVKGDWRTHEKNCGKIWYCICGSDFKHKRSLKDHIKAFGVGHGAYGIDWFREEEEPASDNEALDGDSLM</sequence>
<feature type="region of interest" description="Disordered" evidence="11">
    <location>
        <begin position="55"/>
        <end position="104"/>
    </location>
</feature>
<reference evidence="13 14" key="1">
    <citation type="journal article" date="2019" name="Plant Biotechnol. J.">
        <title>The red bayberry genome and genetic basis of sex determination.</title>
        <authorList>
            <person name="Jia H.M."/>
            <person name="Jia H.J."/>
            <person name="Cai Q.L."/>
            <person name="Wang Y."/>
            <person name="Zhao H.B."/>
            <person name="Yang W.F."/>
            <person name="Wang G.Y."/>
            <person name="Li Y.H."/>
            <person name="Zhan D.L."/>
            <person name="Shen Y.T."/>
            <person name="Niu Q.F."/>
            <person name="Chang L."/>
            <person name="Qiu J."/>
            <person name="Zhao L."/>
            <person name="Xie H.B."/>
            <person name="Fu W.Y."/>
            <person name="Jin J."/>
            <person name="Li X.W."/>
            <person name="Jiao Y."/>
            <person name="Zhou C.C."/>
            <person name="Tu T."/>
            <person name="Chai C.Y."/>
            <person name="Gao J.L."/>
            <person name="Fan L.J."/>
            <person name="van de Weg E."/>
            <person name="Wang J.Y."/>
            <person name="Gao Z.S."/>
        </authorList>
    </citation>
    <scope>NUCLEOTIDE SEQUENCE [LARGE SCALE GENOMIC DNA]</scope>
    <source>
        <tissue evidence="13">Leaves</tissue>
    </source>
</reference>
<dbReference type="PANTHER" id="PTHR45878">
    <property type="entry name" value="ZINC FINGER PROTEIN WIP2"/>
    <property type="match status" value="1"/>
</dbReference>
<evidence type="ECO:0000256" key="2">
    <source>
        <dbReference type="ARBA" id="ARBA00022723"/>
    </source>
</evidence>
<dbReference type="PANTHER" id="PTHR45878:SF1">
    <property type="entry name" value="ZINC FINGER PROTEIN WIP2"/>
    <property type="match status" value="1"/>
</dbReference>
<evidence type="ECO:0000256" key="3">
    <source>
        <dbReference type="ARBA" id="ARBA00022737"/>
    </source>
</evidence>
<evidence type="ECO:0000256" key="6">
    <source>
        <dbReference type="ARBA" id="ARBA00023015"/>
    </source>
</evidence>
<dbReference type="InterPro" id="IPR013087">
    <property type="entry name" value="Znf_C2H2_type"/>
</dbReference>
<dbReference type="SUPFAM" id="SSF57667">
    <property type="entry name" value="beta-beta-alpha zinc fingers"/>
    <property type="match status" value="2"/>
</dbReference>
<dbReference type="PROSITE" id="PS50157">
    <property type="entry name" value="ZINC_FINGER_C2H2_2"/>
    <property type="match status" value="2"/>
</dbReference>
<evidence type="ECO:0000256" key="9">
    <source>
        <dbReference type="ARBA" id="ARBA00023452"/>
    </source>
</evidence>
<dbReference type="EMBL" id="RXIC02000019">
    <property type="protein sequence ID" value="KAB1224734.1"/>
    <property type="molecule type" value="Genomic_DNA"/>
</dbReference>
<dbReference type="Pfam" id="PF22995">
    <property type="entry name" value="C2CH-3rd_BIRD-IDD"/>
    <property type="match status" value="1"/>
</dbReference>
<evidence type="ECO:0000256" key="10">
    <source>
        <dbReference type="PROSITE-ProRule" id="PRU00042"/>
    </source>
</evidence>
<dbReference type="GO" id="GO:0008270">
    <property type="term" value="F:zinc ion binding"/>
    <property type="evidence" value="ECO:0007669"/>
    <property type="project" value="UniProtKB-KW"/>
</dbReference>
<dbReference type="FunFam" id="3.30.160.60:FF:001230">
    <property type="entry name" value="zinc finger protein WIP2-like"/>
    <property type="match status" value="1"/>
</dbReference>
<dbReference type="Pfam" id="PF23115">
    <property type="entry name" value="zf-C2H2_STOP2_3rd"/>
    <property type="match status" value="1"/>
</dbReference>
<dbReference type="OrthoDB" id="6077919at2759"/>
<evidence type="ECO:0000313" key="14">
    <source>
        <dbReference type="Proteomes" id="UP000516437"/>
    </source>
</evidence>
<comment type="subcellular location">
    <subcellularLocation>
        <location evidence="1">Nucleus</location>
    </subcellularLocation>
</comment>
<comment type="similarity">
    <text evidence="9">Belongs to the WIP C2H2-type zinc-finger protein family.</text>
</comment>
<organism evidence="13 14">
    <name type="scientific">Morella rubra</name>
    <name type="common">Chinese bayberry</name>
    <dbReference type="NCBI Taxonomy" id="262757"/>
    <lineage>
        <taxon>Eukaryota</taxon>
        <taxon>Viridiplantae</taxon>
        <taxon>Streptophyta</taxon>
        <taxon>Embryophyta</taxon>
        <taxon>Tracheophyta</taxon>
        <taxon>Spermatophyta</taxon>
        <taxon>Magnoliopsida</taxon>
        <taxon>eudicotyledons</taxon>
        <taxon>Gunneridae</taxon>
        <taxon>Pentapetalae</taxon>
        <taxon>rosids</taxon>
        <taxon>fabids</taxon>
        <taxon>Fagales</taxon>
        <taxon>Myricaceae</taxon>
        <taxon>Morella</taxon>
    </lineage>
</organism>
<evidence type="ECO:0000256" key="4">
    <source>
        <dbReference type="ARBA" id="ARBA00022771"/>
    </source>
</evidence>
<keyword evidence="6" id="KW-0805">Transcription regulation</keyword>
<dbReference type="Proteomes" id="UP000516437">
    <property type="component" value="Chromosome 1"/>
</dbReference>
<protein>
    <submittedName>
        <fullName evidence="13">Protein TRANSPARENT TESTA 1</fullName>
    </submittedName>
</protein>
<keyword evidence="3" id="KW-0677">Repeat</keyword>
<dbReference type="GO" id="GO:0005634">
    <property type="term" value="C:nucleus"/>
    <property type="evidence" value="ECO:0007669"/>
    <property type="project" value="UniProtKB-SubCell"/>
</dbReference>
<feature type="domain" description="C2H2-type" evidence="12">
    <location>
        <begin position="256"/>
        <end position="276"/>
    </location>
</feature>
<evidence type="ECO:0000256" key="11">
    <source>
        <dbReference type="SAM" id="MobiDB-lite"/>
    </source>
</evidence>
<accession>A0A6A1WHU3</accession>
<evidence type="ECO:0000256" key="7">
    <source>
        <dbReference type="ARBA" id="ARBA00023163"/>
    </source>
</evidence>
<dbReference type="GO" id="GO:0003700">
    <property type="term" value="F:DNA-binding transcription factor activity"/>
    <property type="evidence" value="ECO:0007669"/>
    <property type="project" value="InterPro"/>
</dbReference>
<keyword evidence="7" id="KW-0804">Transcription</keyword>
<evidence type="ECO:0000256" key="5">
    <source>
        <dbReference type="ARBA" id="ARBA00022833"/>
    </source>
</evidence>
<feature type="domain" description="C2H2-type" evidence="12">
    <location>
        <begin position="172"/>
        <end position="199"/>
    </location>
</feature>
<keyword evidence="2" id="KW-0479">Metal-binding</keyword>
<dbReference type="SMART" id="SM00355">
    <property type="entry name" value="ZnF_C2H2"/>
    <property type="match status" value="2"/>
</dbReference>
<dbReference type="AlphaFoldDB" id="A0A6A1WHU3"/>
<dbReference type="InterPro" id="IPR055187">
    <property type="entry name" value="C2CH-3rd_BIRD-IDD"/>
</dbReference>
<dbReference type="InterPro" id="IPR043584">
    <property type="entry name" value="WIP1/2/3/4/5/6"/>
</dbReference>
<name>A0A6A1WHU3_9ROSI</name>
<evidence type="ECO:0000313" key="13">
    <source>
        <dbReference type="EMBL" id="KAB1224734.1"/>
    </source>
</evidence>
<comment type="caution">
    <text evidence="13">The sequence shown here is derived from an EMBL/GenBank/DDBJ whole genome shotgun (WGS) entry which is preliminary data.</text>
</comment>
<keyword evidence="5" id="KW-0862">Zinc</keyword>
<dbReference type="Gene3D" id="3.30.160.60">
    <property type="entry name" value="Classic Zinc Finger"/>
    <property type="match status" value="2"/>
</dbReference>
<evidence type="ECO:0000259" key="12">
    <source>
        <dbReference type="PROSITE" id="PS50157"/>
    </source>
</evidence>
<keyword evidence="8" id="KW-0539">Nucleus</keyword>
<keyword evidence="14" id="KW-1185">Reference proteome</keyword>
<dbReference type="FunFam" id="3.30.160.60:FF:000523">
    <property type="entry name" value="Zinc finger protein WIP2"/>
    <property type="match status" value="1"/>
</dbReference>
<dbReference type="InterPro" id="IPR059161">
    <property type="entry name" value="Znf-C2H2_STOP1/2_3rd"/>
</dbReference>
<feature type="compositionally biased region" description="Acidic residues" evidence="11">
    <location>
        <begin position="92"/>
        <end position="104"/>
    </location>
</feature>
<proteinExistence type="inferred from homology"/>
<evidence type="ECO:0000256" key="1">
    <source>
        <dbReference type="ARBA" id="ARBA00004123"/>
    </source>
</evidence>